<reference evidence="1 2" key="3">
    <citation type="journal article" date="2016" name="Sci. Rep.">
        <title>Genome-wide diversity and gene expression profiling of Babesia microti isolates identify polymorphic genes that mediate host-pathogen interactions.</title>
        <authorList>
            <person name="Silva J.C."/>
            <person name="Cornillot E."/>
            <person name="McCracken C."/>
            <person name="Usmani-Brown S."/>
            <person name="Dwivedi A."/>
            <person name="Ifeonu O.O."/>
            <person name="Crabtree J."/>
            <person name="Gotia H.T."/>
            <person name="Virji A.Z."/>
            <person name="Reynes C."/>
            <person name="Colinge J."/>
            <person name="Kumar V."/>
            <person name="Lawres L."/>
            <person name="Pazzi J.E."/>
            <person name="Pablo J.V."/>
            <person name="Hung C."/>
            <person name="Brancato J."/>
            <person name="Kumari P."/>
            <person name="Orvis J."/>
            <person name="Tretina K."/>
            <person name="Chibucos M."/>
            <person name="Ott S."/>
            <person name="Sadzewicz L."/>
            <person name="Sengamalay N."/>
            <person name="Shetty A.C."/>
            <person name="Su Q."/>
            <person name="Tallon L."/>
            <person name="Fraser C.M."/>
            <person name="Frutos R."/>
            <person name="Molina D.M."/>
            <person name="Krause P.J."/>
            <person name="Ben Mamoun C."/>
        </authorList>
    </citation>
    <scope>NUCLEOTIDE SEQUENCE [LARGE SCALE GENOMIC DNA]</scope>
    <source>
        <strain evidence="1 2">RI</strain>
    </source>
</reference>
<dbReference type="VEuPathDB" id="PiroplasmaDB:BMR1_01G01530"/>
<evidence type="ECO:0000313" key="1">
    <source>
        <dbReference type="EMBL" id="CCF72767.1"/>
    </source>
</evidence>
<accession>I7J5D2</accession>
<dbReference type="EMBL" id="FO082871">
    <property type="protein sequence ID" value="CCF72767.1"/>
    <property type="molecule type" value="Genomic_DNA"/>
</dbReference>
<keyword evidence="2" id="KW-1185">Reference proteome</keyword>
<proteinExistence type="predicted"/>
<reference evidence="1 2" key="1">
    <citation type="journal article" date="2012" name="Nucleic Acids Res.">
        <title>Sequencing of the smallest Apicomplexan genome from the human pathogen Babesia microti.</title>
        <authorList>
            <person name="Cornillot E."/>
            <person name="Hadj-Kaddour K."/>
            <person name="Dassouli A."/>
            <person name="Noel B."/>
            <person name="Ranwez V."/>
            <person name="Vacherie B."/>
            <person name="Augagneur Y."/>
            <person name="Bres V."/>
            <person name="Duclos A."/>
            <person name="Randazzo S."/>
            <person name="Carcy B."/>
            <person name="Debierre-Grockiego F."/>
            <person name="Delbecq S."/>
            <person name="Moubri-Menage K."/>
            <person name="Shams-Eldin H."/>
            <person name="Usmani-Brown S."/>
            <person name="Bringaud F."/>
            <person name="Wincker P."/>
            <person name="Vivares C.P."/>
            <person name="Schwarz R.T."/>
            <person name="Schetters T.P."/>
            <person name="Krause P.J."/>
            <person name="Gorenflot A."/>
            <person name="Berry V."/>
            <person name="Barbe V."/>
            <person name="Ben Mamoun C."/>
        </authorList>
    </citation>
    <scope>NUCLEOTIDE SEQUENCE [LARGE SCALE GENOMIC DNA]</scope>
    <source>
        <strain evidence="1 2">RI</strain>
    </source>
</reference>
<dbReference type="Proteomes" id="UP000002899">
    <property type="component" value="Chromosome I"/>
</dbReference>
<evidence type="ECO:0000313" key="2">
    <source>
        <dbReference type="Proteomes" id="UP000002899"/>
    </source>
</evidence>
<reference evidence="1 2" key="2">
    <citation type="journal article" date="2013" name="PLoS ONE">
        <title>Whole genome mapping and re-organization of the nuclear and mitochondrial genomes of Babesia microti isolates.</title>
        <authorList>
            <person name="Cornillot E."/>
            <person name="Dassouli A."/>
            <person name="Garg A."/>
            <person name="Pachikara N."/>
            <person name="Randazzo S."/>
            <person name="Depoix D."/>
            <person name="Carcy B."/>
            <person name="Delbecq S."/>
            <person name="Frutos R."/>
            <person name="Silva J.C."/>
            <person name="Sutton R."/>
            <person name="Krause P.J."/>
            <person name="Mamoun C.B."/>
        </authorList>
    </citation>
    <scope>NUCLEOTIDE SEQUENCE [LARGE SCALE GENOMIC DNA]</scope>
    <source>
        <strain evidence="1 2">RI</strain>
    </source>
</reference>
<dbReference type="RefSeq" id="XP_012647376.1">
    <property type="nucleotide sequence ID" value="XM_012791922.1"/>
</dbReference>
<sequence>MDSSLDFLSCLESGILNNHGSETSQKYDQQPTLQLAISAISMDSKNSSVMRQFNIDYRTKCIDSKYMINESRQIVYIMRLLQNTNHSSLQIWDHVAAVHANKSNFEMESNGVIKLKFNESVPIFLKEKSEDFFLTQRNIFMLEIAFAFLTQFCDKPKIIGFGATQLKSIELYGKRLTLPLFTVDRKKQGFVFATLALKGVKWREIDDKEMIECAKNDIIPIAECDSNILSNSLFQHADYLNNCIVNFGTNIHHQSINVKIPDPLDMKNKSLHSKNLNDLEQENIEISNLNPLKESLAHDEIDNSITYNSIIHHYSPTNIKIQHGKSPVNISIASLNSKYKGSDITAPNREINSPSNFIMINSGNIETPSNLMKDLLDNYDKVKHNSEAKVYLDNMALKNYSSLIEELVEASKNPMAGVYSSQSCKSPSQVELNGIKSVLELKQMQRKILSKRVENLLLSNDYGMGTSNDYTQVADVNWADHVDQLLKNAGERLNIYFNDPQFVSLPI</sequence>
<dbReference type="GeneID" id="24423381"/>
<name>I7J5D2_BABMR</name>
<dbReference type="AlphaFoldDB" id="I7J5D2"/>
<organism evidence="1 2">
    <name type="scientific">Babesia microti (strain RI)</name>
    <dbReference type="NCBI Taxonomy" id="1133968"/>
    <lineage>
        <taxon>Eukaryota</taxon>
        <taxon>Sar</taxon>
        <taxon>Alveolata</taxon>
        <taxon>Apicomplexa</taxon>
        <taxon>Aconoidasida</taxon>
        <taxon>Piroplasmida</taxon>
        <taxon>Babesiidae</taxon>
        <taxon>Babesia</taxon>
    </lineage>
</organism>
<dbReference type="KEGG" id="bmic:BMR1_01G01530"/>
<protein>
    <submittedName>
        <fullName evidence="1">Uncharacterized protein</fullName>
    </submittedName>
</protein>
<gene>
    <name evidence="1" type="ORF">BMR1_01G01530</name>
</gene>